<comment type="caution">
    <text evidence="1">The sequence shown here is derived from an EMBL/GenBank/DDBJ whole genome shotgun (WGS) entry which is preliminary data.</text>
</comment>
<reference evidence="1" key="1">
    <citation type="submission" date="2020-09" db="EMBL/GenBank/DDBJ databases">
        <authorList>
            <person name="Kikuchi T."/>
        </authorList>
    </citation>
    <scope>NUCLEOTIDE SEQUENCE</scope>
    <source>
        <strain evidence="1">SH1</strain>
    </source>
</reference>
<dbReference type="EMBL" id="CAJFDH010000001">
    <property type="protein sequence ID" value="CAD5206132.1"/>
    <property type="molecule type" value="Genomic_DNA"/>
</dbReference>
<dbReference type="AlphaFoldDB" id="A0A811JS65"/>
<dbReference type="Proteomes" id="UP000614601">
    <property type="component" value="Unassembled WGS sequence"/>
</dbReference>
<name>A0A811JS65_9BILA</name>
<proteinExistence type="predicted"/>
<sequence length="434" mass="50810">MRILVESLQPELWCIIIKHQTIMDDTVSLAMVNKRFYKLVKLNFKQLCYDHAVYRRKGETWAYAFLNLGHRLFNEIRYNKTFYVTNAICCSFTGKMALKLENGYVLLTNIDFGLNQFTILDFTSYTEEITGVSMINRGTELLVRTPNVVLVYDLHSMKVTGPQYKKNGKFEFPRIQHGTIFDFYSKKEFKIDAKLDYRIHNVNIYDKSKYTAVHTTDDKLVVINNDTDERFEVCEWTVGMSAQLIDEMDSVVVQSFKIAARIYSIKHKQIVFDYQGFRCYFLNSTTLIDPFKCLFISYNKQMTRWQEVKVDPSLLLQRYFDYCDVGFLPVPKNTLMESFQNGDSKLIYLTFKNGHARAKTFNAKPKRFSRKLSWSSYPPDGDHPIIHLANLTYSPNDPKEFYNQLTRLHFVKPSVSLVEASTGITEYFNFCESD</sequence>
<organism evidence="1 2">
    <name type="scientific">Bursaphelenchus okinawaensis</name>
    <dbReference type="NCBI Taxonomy" id="465554"/>
    <lineage>
        <taxon>Eukaryota</taxon>
        <taxon>Metazoa</taxon>
        <taxon>Ecdysozoa</taxon>
        <taxon>Nematoda</taxon>
        <taxon>Chromadorea</taxon>
        <taxon>Rhabditida</taxon>
        <taxon>Tylenchina</taxon>
        <taxon>Tylenchomorpha</taxon>
        <taxon>Aphelenchoidea</taxon>
        <taxon>Aphelenchoididae</taxon>
        <taxon>Bursaphelenchus</taxon>
    </lineage>
</organism>
<gene>
    <name evidence="1" type="ORF">BOKJ2_LOCUS816</name>
</gene>
<evidence type="ECO:0000313" key="1">
    <source>
        <dbReference type="EMBL" id="CAD5206132.1"/>
    </source>
</evidence>
<dbReference type="Proteomes" id="UP000783686">
    <property type="component" value="Unassembled WGS sequence"/>
</dbReference>
<dbReference type="EMBL" id="CAJFCW020000001">
    <property type="protein sequence ID" value="CAG9080621.1"/>
    <property type="molecule type" value="Genomic_DNA"/>
</dbReference>
<keyword evidence="2" id="KW-1185">Reference proteome</keyword>
<protein>
    <submittedName>
        <fullName evidence="1">Uncharacterized protein</fullName>
    </submittedName>
</protein>
<evidence type="ECO:0000313" key="2">
    <source>
        <dbReference type="Proteomes" id="UP000614601"/>
    </source>
</evidence>
<accession>A0A811JS65</accession>